<dbReference type="Gene3D" id="1.20.1640.10">
    <property type="entry name" value="Multidrug efflux transporter AcrB transmembrane domain"/>
    <property type="match status" value="2"/>
</dbReference>
<dbReference type="PANTHER" id="PTHR33406">
    <property type="entry name" value="MEMBRANE PROTEIN MJ1562-RELATED"/>
    <property type="match status" value="1"/>
</dbReference>
<evidence type="ECO:0000259" key="7">
    <source>
        <dbReference type="PROSITE" id="PS50156"/>
    </source>
</evidence>
<accession>A0A9W6LDN5</accession>
<evidence type="ECO:0000313" key="8">
    <source>
        <dbReference type="EMBL" id="GLI39150.1"/>
    </source>
</evidence>
<feature type="transmembrane region" description="Helical" evidence="6">
    <location>
        <begin position="779"/>
        <end position="799"/>
    </location>
</feature>
<comment type="caution">
    <text evidence="8">The sequence shown here is derived from an EMBL/GenBank/DDBJ whole genome shotgun (WGS) entry which is preliminary data.</text>
</comment>
<evidence type="ECO:0000256" key="5">
    <source>
        <dbReference type="ARBA" id="ARBA00023136"/>
    </source>
</evidence>
<feature type="domain" description="SSD" evidence="7">
    <location>
        <begin position="304"/>
        <end position="430"/>
    </location>
</feature>
<feature type="transmembrane region" description="Helical" evidence="6">
    <location>
        <begin position="407"/>
        <end position="431"/>
    </location>
</feature>
<dbReference type="GO" id="GO:0005886">
    <property type="term" value="C:plasma membrane"/>
    <property type="evidence" value="ECO:0007669"/>
    <property type="project" value="UniProtKB-SubCell"/>
</dbReference>
<keyword evidence="9" id="KW-1185">Reference proteome</keyword>
<evidence type="ECO:0000256" key="3">
    <source>
        <dbReference type="ARBA" id="ARBA00022692"/>
    </source>
</evidence>
<gene>
    <name evidence="8" type="ORF">GHYDROH2_26510</name>
</gene>
<dbReference type="RefSeq" id="WP_214185233.1">
    <property type="nucleotide sequence ID" value="NZ_BSDS01000002.1"/>
</dbReference>
<dbReference type="Proteomes" id="UP001144352">
    <property type="component" value="Unassembled WGS sequence"/>
</dbReference>
<dbReference type="SUPFAM" id="SSF82866">
    <property type="entry name" value="Multidrug efflux transporter AcrB transmembrane domain"/>
    <property type="match status" value="2"/>
</dbReference>
<evidence type="ECO:0000256" key="6">
    <source>
        <dbReference type="SAM" id="Phobius"/>
    </source>
</evidence>
<feature type="transmembrane region" description="Helical" evidence="6">
    <location>
        <begin position="713"/>
        <end position="734"/>
    </location>
</feature>
<dbReference type="InterPro" id="IPR000731">
    <property type="entry name" value="SSD"/>
</dbReference>
<proteinExistence type="predicted"/>
<feature type="transmembrane region" description="Helical" evidence="6">
    <location>
        <begin position="29"/>
        <end position="48"/>
    </location>
</feature>
<feature type="transmembrane region" description="Helical" evidence="6">
    <location>
        <begin position="811"/>
        <end position="833"/>
    </location>
</feature>
<protein>
    <submittedName>
        <fullName evidence="8">Exporter</fullName>
    </submittedName>
</protein>
<dbReference type="AlphaFoldDB" id="A0A9W6LDN5"/>
<evidence type="ECO:0000256" key="2">
    <source>
        <dbReference type="ARBA" id="ARBA00022475"/>
    </source>
</evidence>
<keyword evidence="4 6" id="KW-1133">Transmembrane helix</keyword>
<comment type="subcellular location">
    <subcellularLocation>
        <location evidence="1">Cell membrane</location>
        <topology evidence="1">Multi-pass membrane protein</topology>
    </subcellularLocation>
</comment>
<dbReference type="InterPro" id="IPR050545">
    <property type="entry name" value="Mycobact_MmpL"/>
</dbReference>
<keyword evidence="2" id="KW-1003">Cell membrane</keyword>
<feature type="transmembrane region" description="Helical" evidence="6">
    <location>
        <begin position="461"/>
        <end position="482"/>
    </location>
</feature>
<dbReference type="EMBL" id="BSDS01000002">
    <property type="protein sequence ID" value="GLI39150.1"/>
    <property type="molecule type" value="Genomic_DNA"/>
</dbReference>
<reference evidence="8" key="1">
    <citation type="submission" date="2022-12" db="EMBL/GenBank/DDBJ databases">
        <title>Reference genome sequencing for broad-spectrum identification of bacterial and archaeal isolates by mass spectrometry.</title>
        <authorList>
            <person name="Sekiguchi Y."/>
            <person name="Tourlousse D.M."/>
        </authorList>
    </citation>
    <scope>NUCLEOTIDE SEQUENCE</scope>
    <source>
        <strain evidence="8">H2</strain>
    </source>
</reference>
<evidence type="ECO:0000313" key="9">
    <source>
        <dbReference type="Proteomes" id="UP001144352"/>
    </source>
</evidence>
<organism evidence="8 9">
    <name type="scientific">Geobacter hydrogenophilus</name>
    <dbReference type="NCBI Taxonomy" id="40983"/>
    <lineage>
        <taxon>Bacteria</taxon>
        <taxon>Pseudomonadati</taxon>
        <taxon>Thermodesulfobacteriota</taxon>
        <taxon>Desulfuromonadia</taxon>
        <taxon>Geobacterales</taxon>
        <taxon>Geobacteraceae</taxon>
        <taxon>Geobacter</taxon>
    </lineage>
</organism>
<keyword evidence="3 6" id="KW-0812">Transmembrane</keyword>
<feature type="transmembrane region" description="Helical" evidence="6">
    <location>
        <begin position="740"/>
        <end position="758"/>
    </location>
</feature>
<evidence type="ECO:0000256" key="4">
    <source>
        <dbReference type="ARBA" id="ARBA00022989"/>
    </source>
</evidence>
<evidence type="ECO:0000256" key="1">
    <source>
        <dbReference type="ARBA" id="ARBA00004651"/>
    </source>
</evidence>
<feature type="transmembrane region" description="Helical" evidence="6">
    <location>
        <begin position="279"/>
        <end position="299"/>
    </location>
</feature>
<dbReference type="PROSITE" id="PS50156">
    <property type="entry name" value="SSD"/>
    <property type="match status" value="1"/>
</dbReference>
<dbReference type="InterPro" id="IPR004869">
    <property type="entry name" value="MMPL_dom"/>
</dbReference>
<sequence>MLNRVTGATQSAIKRHLAWIFRVTSTRPVMVFVAFAFFIALSVVSILTTRFEADVFKLFPARQGALRLFLDSLQWTGSANEAYFLLEGEKGRIVPEAEAFAGRLKELRVDGAPAFRRVIYRIYDPSEARAFADFIGYAALHPGSFLEPADVPAYLRRLEPKAMDEALRRAGTELASQAGAGLRDLVVADPLALRDFVTPRLKRGSQALDLDPNSPYFLSRDGRVLIIIAEPARPVQDMAFARKLAKGINQAREGARVRISCAGAHLSAVIDEAAMKGDILSCILSSLAVVLLLFFATYRRVLPTLLLPVIIAGGVVLALGLAGAFLPSIHIISFAFMALIIGLGTDYSVHLYDRYHMERCAGLAPDEALRLAVTDTGHGIFTAATTTAMPFLTLAITDVRALSELGILVGLGVLFSLYTTLFLLPPLLLFMERLSPRFVYRPLPGFGLAALWRGSRRRARLVKVVSLLAVAAFCIMACFTTFEGELKNLQPRHSEAFLTQEKIERHLSLSPKQMLVAVEGKDFGDVLARGARVDLLAEHYRQRGELAAFSSLGQLVNDDAVRAEVVRQIDQGLAGRDPGRALKDALERQGFAVEPFEGTIAGLASLRGNGSSSSTEAIARLAASPLKGAVDRHLIRDAAGYHLLVHLFYKGAEFPQDAFLKELAAIDPSARATSVDLVSRQLAADVKQSFLWGFVIGGALVIFLLLSHFSSALGLFASLYPVFAGIAAMLGIMAASGMGINFMNAMVLVTILGMGNDYGMHIAHRVEGKDMPEREFVQAGRAVLLSALTTIAGFGSLAFADYGALASIGWATNYGIGATMIFALASLPVFLGAGRRSSSAPDRQMLP</sequence>
<feature type="transmembrane region" description="Helical" evidence="6">
    <location>
        <begin position="331"/>
        <end position="349"/>
    </location>
</feature>
<dbReference type="Pfam" id="PF03176">
    <property type="entry name" value="MMPL"/>
    <property type="match status" value="1"/>
</dbReference>
<feature type="transmembrane region" description="Helical" evidence="6">
    <location>
        <begin position="305"/>
        <end position="326"/>
    </location>
</feature>
<keyword evidence="5 6" id="KW-0472">Membrane</keyword>
<name>A0A9W6LDN5_9BACT</name>
<dbReference type="PANTHER" id="PTHR33406:SF13">
    <property type="entry name" value="MEMBRANE PROTEIN YDFJ"/>
    <property type="match status" value="1"/>
</dbReference>
<feature type="transmembrane region" description="Helical" evidence="6">
    <location>
        <begin position="689"/>
        <end position="706"/>
    </location>
</feature>